<evidence type="ECO:0000313" key="2">
    <source>
        <dbReference type="Proteomes" id="UP000602647"/>
    </source>
</evidence>
<protein>
    <submittedName>
        <fullName evidence="1">Type I CRISPR-associated protein Cas8a1/Csx8</fullName>
    </submittedName>
</protein>
<organism evidence="1 2">
    <name type="scientific">Zhenpiania hominis</name>
    <dbReference type="NCBI Taxonomy" id="2763644"/>
    <lineage>
        <taxon>Bacteria</taxon>
        <taxon>Bacillati</taxon>
        <taxon>Bacillota</taxon>
        <taxon>Clostridia</taxon>
        <taxon>Peptostreptococcales</taxon>
        <taxon>Anaerovoracaceae</taxon>
        <taxon>Zhenpiania</taxon>
    </lineage>
</organism>
<dbReference type="NCBIfam" id="TIGR02670">
    <property type="entry name" value="cas_csx8"/>
    <property type="match status" value="1"/>
</dbReference>
<name>A0A923SQK3_9FIRM</name>
<keyword evidence="2" id="KW-1185">Reference proteome</keyword>
<dbReference type="Pfam" id="PF09657">
    <property type="entry name" value="Cas_Csx8"/>
    <property type="match status" value="1"/>
</dbReference>
<dbReference type="EMBL" id="JACRYT010000006">
    <property type="protein sequence ID" value="MBC6679722.1"/>
    <property type="molecule type" value="Genomic_DNA"/>
</dbReference>
<dbReference type="AlphaFoldDB" id="A0A923SQK3"/>
<sequence length="468" mass="55345">MKKKLENQVYDTALFPTEWRFSAAIVGLIRYFEYHHISYQKDCKWEGWEGIAYNEKDLTEARFLEFAESWYGASFPHKKAEQLLKQGCSRGNTWTEEQIKEINDSLKGNTILKKIVKVKFDGSNQEEILPVLEENRETIMKETFRNKPNMYAGFANSNLLFTEENPNCRLLGYNVDKGRKTRSLSYGFHKDAFQATDIREFDWIPFAFCDTYESFFVNNNLDIHTLCHTADNLKEIMEQSREHRESDRTVLLKSMAKIEGLVEFDVEVISKRRDREYFESLYIRKEALKAMKKLPDLALLDFRYKLGEGYWLNVQEEVLDCCINQMSLDSLIEQLLKLKEREQIGYLQVVIGQLIYLSVEWSEQMDKELKKRTMRSAENYARETVRVLLDRKKKNKIQSYRQKLISAITFHDYDRVNEILLQLSSYAEIKYPFIYHLLEDGEENKEVALAFAHALEAYEKESKEEKEA</sequence>
<dbReference type="RefSeq" id="WP_187302828.1">
    <property type="nucleotide sequence ID" value="NZ_JACRYT010000006.1"/>
</dbReference>
<reference evidence="1" key="1">
    <citation type="submission" date="2020-08" db="EMBL/GenBank/DDBJ databases">
        <title>Genome public.</title>
        <authorList>
            <person name="Liu C."/>
            <person name="Sun Q."/>
        </authorList>
    </citation>
    <scope>NUCLEOTIDE SEQUENCE</scope>
    <source>
        <strain evidence="1">BX12</strain>
    </source>
</reference>
<proteinExistence type="predicted"/>
<dbReference type="Proteomes" id="UP000602647">
    <property type="component" value="Unassembled WGS sequence"/>
</dbReference>
<accession>A0A923SQK3</accession>
<gene>
    <name evidence="1" type="primary">cas8a1</name>
    <name evidence="1" type="ORF">H9L42_07765</name>
</gene>
<comment type="caution">
    <text evidence="1">The sequence shown here is derived from an EMBL/GenBank/DDBJ whole genome shotgun (WGS) entry which is preliminary data.</text>
</comment>
<evidence type="ECO:0000313" key="1">
    <source>
        <dbReference type="EMBL" id="MBC6679722.1"/>
    </source>
</evidence>
<dbReference type="InterPro" id="IPR013487">
    <property type="entry name" value="CRISPR-assoc_prot_Csx8"/>
</dbReference>